<sequence>MLTGGITKQMRKFPNYKFILMGVFDAIGVVVSTIPAAYATGPTVVVMAQGIVVINLIASFIFLKFRYTFFHYVGMLLVVCGITIEVFPALAGTQSGADDKYNWVWLLLLFLANIPMAASNVYKEKYLKEAKLDVWYMNAWVALYQLIFGFISFPIVYIPTPDRDGRRTFINFYDTWTYLGNSWKCFAGINSQDNDMCDYFYAIFIIFMAFNMTYNILMLIVFQKGSSTLAVVASAARLALSNLGFLIKFLAGEAYQPELTYFDIIALFVLMAGIVVYSATREYIADDSDFFVRTWNTVFSCCNKKKKVIADPNMRGRYDEIARYDYNTKGGGEVIYLDQ</sequence>
<evidence type="ECO:0000256" key="1">
    <source>
        <dbReference type="ARBA" id="ARBA00004141"/>
    </source>
</evidence>
<evidence type="ECO:0000256" key="5">
    <source>
        <dbReference type="ARBA" id="ARBA00022989"/>
    </source>
</evidence>
<dbReference type="GO" id="GO:0016020">
    <property type="term" value="C:membrane"/>
    <property type="evidence" value="ECO:0007669"/>
    <property type="project" value="UniProtKB-SubCell"/>
</dbReference>
<comment type="similarity">
    <text evidence="2">Belongs to the CRT-like transporter family.</text>
</comment>
<name>A0AAW2Z9A7_9EUKA</name>
<evidence type="ECO:0000313" key="9">
    <source>
        <dbReference type="Proteomes" id="UP001431209"/>
    </source>
</evidence>
<keyword evidence="6 7" id="KW-0472">Membrane</keyword>
<gene>
    <name evidence="8" type="ORF">AKO1_011993</name>
</gene>
<keyword evidence="3" id="KW-0813">Transport</keyword>
<dbReference type="InterPro" id="IPR013936">
    <property type="entry name" value="CRT-like"/>
</dbReference>
<comment type="subcellular location">
    <subcellularLocation>
        <location evidence="1">Membrane</location>
        <topology evidence="1">Multi-pass membrane protein</topology>
    </subcellularLocation>
</comment>
<evidence type="ECO:0000256" key="2">
    <source>
        <dbReference type="ARBA" id="ARBA00006690"/>
    </source>
</evidence>
<protein>
    <submittedName>
        <fullName evidence="8">Uncharacterized protein</fullName>
    </submittedName>
</protein>
<evidence type="ECO:0000256" key="6">
    <source>
        <dbReference type="ARBA" id="ARBA00023136"/>
    </source>
</evidence>
<feature type="transmembrane region" description="Helical" evidence="7">
    <location>
        <begin position="103"/>
        <end position="122"/>
    </location>
</feature>
<keyword evidence="4 7" id="KW-0812">Transmembrane</keyword>
<dbReference type="EMBL" id="JAOPGA020001235">
    <property type="protein sequence ID" value="KAL0486437.1"/>
    <property type="molecule type" value="Genomic_DNA"/>
</dbReference>
<feature type="transmembrane region" description="Helical" evidence="7">
    <location>
        <begin position="199"/>
        <end position="222"/>
    </location>
</feature>
<dbReference type="PANTHER" id="PTHR31326">
    <property type="entry name" value="PROTEIN CLT2, CHLOROPLASTIC"/>
    <property type="match status" value="1"/>
</dbReference>
<keyword evidence="9" id="KW-1185">Reference proteome</keyword>
<feature type="transmembrane region" description="Helical" evidence="7">
    <location>
        <begin position="18"/>
        <end position="38"/>
    </location>
</feature>
<feature type="transmembrane region" description="Helical" evidence="7">
    <location>
        <begin position="229"/>
        <end position="247"/>
    </location>
</feature>
<reference evidence="8 9" key="1">
    <citation type="submission" date="2024-03" db="EMBL/GenBank/DDBJ databases">
        <title>The Acrasis kona genome and developmental transcriptomes reveal deep origins of eukaryotic multicellular pathways.</title>
        <authorList>
            <person name="Sheikh S."/>
            <person name="Fu C.-J."/>
            <person name="Brown M.W."/>
            <person name="Baldauf S.L."/>
        </authorList>
    </citation>
    <scope>NUCLEOTIDE SEQUENCE [LARGE SCALE GENOMIC DNA]</scope>
    <source>
        <strain evidence="8 9">ATCC MYA-3509</strain>
    </source>
</reference>
<dbReference type="Proteomes" id="UP001431209">
    <property type="component" value="Unassembled WGS sequence"/>
</dbReference>
<dbReference type="AlphaFoldDB" id="A0AAW2Z9A7"/>
<accession>A0AAW2Z9A7</accession>
<evidence type="ECO:0000313" key="8">
    <source>
        <dbReference type="EMBL" id="KAL0486437.1"/>
    </source>
</evidence>
<feature type="transmembrane region" description="Helical" evidence="7">
    <location>
        <begin position="70"/>
        <end position="91"/>
    </location>
</feature>
<keyword evidence="5 7" id="KW-1133">Transmembrane helix</keyword>
<dbReference type="Pfam" id="PF08627">
    <property type="entry name" value="CRT-like"/>
    <property type="match status" value="1"/>
</dbReference>
<proteinExistence type="inferred from homology"/>
<comment type="caution">
    <text evidence="8">The sequence shown here is derived from an EMBL/GenBank/DDBJ whole genome shotgun (WGS) entry which is preliminary data.</text>
</comment>
<evidence type="ECO:0000256" key="7">
    <source>
        <dbReference type="SAM" id="Phobius"/>
    </source>
</evidence>
<evidence type="ECO:0000256" key="4">
    <source>
        <dbReference type="ARBA" id="ARBA00022692"/>
    </source>
</evidence>
<feature type="transmembrane region" description="Helical" evidence="7">
    <location>
        <begin position="44"/>
        <end position="63"/>
    </location>
</feature>
<feature type="transmembrane region" description="Helical" evidence="7">
    <location>
        <begin position="134"/>
        <end position="158"/>
    </location>
</feature>
<feature type="transmembrane region" description="Helical" evidence="7">
    <location>
        <begin position="259"/>
        <end position="279"/>
    </location>
</feature>
<organism evidence="8 9">
    <name type="scientific">Acrasis kona</name>
    <dbReference type="NCBI Taxonomy" id="1008807"/>
    <lineage>
        <taxon>Eukaryota</taxon>
        <taxon>Discoba</taxon>
        <taxon>Heterolobosea</taxon>
        <taxon>Tetramitia</taxon>
        <taxon>Eutetramitia</taxon>
        <taxon>Acrasidae</taxon>
        <taxon>Acrasis</taxon>
    </lineage>
</organism>
<dbReference type="PANTHER" id="PTHR31326:SF1">
    <property type="entry name" value="PROTEIN CLT2, CHLOROPLASTIC"/>
    <property type="match status" value="1"/>
</dbReference>
<evidence type="ECO:0000256" key="3">
    <source>
        <dbReference type="ARBA" id="ARBA00022448"/>
    </source>
</evidence>